<dbReference type="RefSeq" id="WP_039337104.1">
    <property type="nucleotide sequence ID" value="NZ_JTJJ01000153.1"/>
</dbReference>
<proteinExistence type="predicted"/>
<reference evidence="1 2" key="1">
    <citation type="submission" date="2014-11" db="EMBL/GenBank/DDBJ databases">
        <title>Genome sequencing of Pantoea rodasii ND03.</title>
        <authorList>
            <person name="Muhamad Yunos N.Y."/>
            <person name="Chan K.-G."/>
        </authorList>
    </citation>
    <scope>NUCLEOTIDE SEQUENCE [LARGE SCALE GENOMIC DNA]</scope>
    <source>
        <strain evidence="1 2">ND03</strain>
    </source>
</reference>
<gene>
    <name evidence="1" type="ORF">QU24_25885</name>
</gene>
<dbReference type="PANTHER" id="PTHR36572:SF2">
    <property type="entry name" value="DNA DAMAGE-INDUCIBLE PROTEIN I"/>
    <property type="match status" value="1"/>
</dbReference>
<evidence type="ECO:0000313" key="1">
    <source>
        <dbReference type="EMBL" id="KHJ65206.1"/>
    </source>
</evidence>
<name>A0A0B1R0L9_9GAMM</name>
<dbReference type="NCBIfam" id="NF007893">
    <property type="entry name" value="PRK10597.1"/>
    <property type="match status" value="1"/>
</dbReference>
<dbReference type="Pfam" id="PF06183">
    <property type="entry name" value="DinI"/>
    <property type="match status" value="1"/>
</dbReference>
<dbReference type="AlphaFoldDB" id="A0A0B1R0L9"/>
<dbReference type="GO" id="GO:0009432">
    <property type="term" value="P:SOS response"/>
    <property type="evidence" value="ECO:0007669"/>
    <property type="project" value="TreeGrafter"/>
</dbReference>
<organism evidence="1 2">
    <name type="scientific">Pantoea rodasii</name>
    <dbReference type="NCBI Taxonomy" id="1076549"/>
    <lineage>
        <taxon>Bacteria</taxon>
        <taxon>Pseudomonadati</taxon>
        <taxon>Pseudomonadota</taxon>
        <taxon>Gammaproteobacteria</taxon>
        <taxon>Enterobacterales</taxon>
        <taxon>Erwiniaceae</taxon>
        <taxon>Pantoea</taxon>
    </lineage>
</organism>
<protein>
    <submittedName>
        <fullName evidence="1">Damage-inducible protein I</fullName>
    </submittedName>
</protein>
<dbReference type="InterPro" id="IPR036687">
    <property type="entry name" value="DinI-like_sf"/>
</dbReference>
<dbReference type="PANTHER" id="PTHR36572">
    <property type="entry name" value="DNA DAMAGE-INDUCIBLE PROTEIN I-RELATED"/>
    <property type="match status" value="1"/>
</dbReference>
<comment type="caution">
    <text evidence="1">The sequence shown here is derived from an EMBL/GenBank/DDBJ whole genome shotgun (WGS) entry which is preliminary data.</text>
</comment>
<dbReference type="SUPFAM" id="SSF54857">
    <property type="entry name" value="DNA damage-inducible protein DinI"/>
    <property type="match status" value="1"/>
</dbReference>
<accession>A0A0B1R0L9</accession>
<sequence>MRVEITVAKTQPLPPGALDALSAELTRRISRDFPDDDHHVKVRYAGGNQLSVFGGGKDTRERISDILQETWESADDWFITD</sequence>
<dbReference type="InterPro" id="IPR010391">
    <property type="entry name" value="DNA_damage-inducible_DinI-like"/>
</dbReference>
<dbReference type="Proteomes" id="UP000030853">
    <property type="component" value="Unassembled WGS sequence"/>
</dbReference>
<dbReference type="Gene3D" id="3.30.910.10">
    <property type="entry name" value="DinI-like"/>
    <property type="match status" value="1"/>
</dbReference>
<evidence type="ECO:0000313" key="2">
    <source>
        <dbReference type="Proteomes" id="UP000030853"/>
    </source>
</evidence>
<dbReference type="EMBL" id="JTJJ01000153">
    <property type="protein sequence ID" value="KHJ65206.1"/>
    <property type="molecule type" value="Genomic_DNA"/>
</dbReference>